<feature type="region of interest" description="Disordered" evidence="4">
    <location>
        <begin position="219"/>
        <end position="325"/>
    </location>
</feature>
<dbReference type="Proteomes" id="UP001218188">
    <property type="component" value="Unassembled WGS sequence"/>
</dbReference>
<dbReference type="PANTHER" id="PTHR47232:SF1">
    <property type="entry name" value="TRANSDUCIN FAMILY PROTEIN _ WD-40 REPEAT FAMILY PROTEIN"/>
    <property type="match status" value="1"/>
</dbReference>
<dbReference type="InterPro" id="IPR001680">
    <property type="entry name" value="WD40_rpt"/>
</dbReference>
<keyword evidence="2" id="KW-0677">Repeat</keyword>
<feature type="compositionally biased region" description="Polar residues" evidence="4">
    <location>
        <begin position="134"/>
        <end position="143"/>
    </location>
</feature>
<evidence type="ECO:0000313" key="6">
    <source>
        <dbReference type="Proteomes" id="UP001218188"/>
    </source>
</evidence>
<feature type="compositionally biased region" description="Low complexity" evidence="4">
    <location>
        <begin position="257"/>
        <end position="268"/>
    </location>
</feature>
<dbReference type="Gene3D" id="2.130.10.10">
    <property type="entry name" value="YVTN repeat-like/Quinoprotein amine dehydrogenase"/>
    <property type="match status" value="1"/>
</dbReference>
<evidence type="ECO:0000256" key="1">
    <source>
        <dbReference type="ARBA" id="ARBA00022574"/>
    </source>
</evidence>
<keyword evidence="6" id="KW-1185">Reference proteome</keyword>
<evidence type="ECO:0000256" key="4">
    <source>
        <dbReference type="SAM" id="MobiDB-lite"/>
    </source>
</evidence>
<dbReference type="PANTHER" id="PTHR47232">
    <property type="entry name" value="TRANSDUCIN FAMILY PROTEIN / WD-40 REPEAT FAMILY PROTEIN"/>
    <property type="match status" value="1"/>
</dbReference>
<name>A0AAD6TKB4_9AGAR</name>
<sequence>MPEDAQPNDLRGRSVATAIPSIRPARNVPQSRIATAHPHSFKRSSDRSYPAFPAKRRRLDKPVQKEIRLPPACRKGAVGCHRERKQFIAHEIERLQKSVLGLKVISHSFVGDAVLFACTQADILNCSLAPAPSLNGTQPNEPQQLEVEPPSEYSPPPNPIISTVVGPPRIFQSGTLSFSPGIPVEAPRESVVVGRTSGALETHLDDPKPAAEVMFGKHGPPKATSAVTQTSKTPVSAAGSGIVKPTSLPGPRESLRESVVVSRASSALDDPKPVAEIMFGKHGPPRPASTTTSKNNGPLSTLGSGPSRPRPPTAPRDTSRESAAWLASDLDDPVPVSEIMFGMQGPPKLPPSTARSSVPPMNTIIMSNLAPRSVKPTPATASIPVTHSPSLPNIAAQPNSTANVHPIPSTSHPLEPSLVDHAYELDGDEFRIPFAQQRDKLRRFLCDSLQSSVTVSMYGTVEGVDVVSRKHWLLAHGPNPTKEAVDDACLVNDGNRSVVILAHGRDNQQLSLLNPHNSLGAVSAVDLKRPWSSARKGGVSAVASMIHPLMFASGGYDHCVHLWSVKADLSSASPTALSIKHNSQIQSLLAIHDSSHKLVSAGADCSVNIWDLSSERVVHSLKTSNSVYHAHPTTSPFCTLLEVAHCDLQFELRDHRLIPTVPIQRFGYITPQSHGRFMKGTLFSNCFASGDRGGCVRVWDLRNIEKPCAQIECFDGQKIAHVVSHSSRLLACSENNQIRTIKYDQAIL</sequence>
<feature type="region of interest" description="Disordered" evidence="4">
    <location>
        <begin position="1"/>
        <end position="56"/>
    </location>
</feature>
<feature type="compositionally biased region" description="Polar residues" evidence="4">
    <location>
        <begin position="288"/>
        <end position="304"/>
    </location>
</feature>
<dbReference type="SMART" id="SM00320">
    <property type="entry name" value="WD40"/>
    <property type="match status" value="3"/>
</dbReference>
<dbReference type="PROSITE" id="PS00678">
    <property type="entry name" value="WD_REPEATS_1"/>
    <property type="match status" value="1"/>
</dbReference>
<dbReference type="SUPFAM" id="SSF50978">
    <property type="entry name" value="WD40 repeat-like"/>
    <property type="match status" value="1"/>
</dbReference>
<dbReference type="AlphaFoldDB" id="A0AAD6TKB4"/>
<dbReference type="EMBL" id="JARJCM010000001">
    <property type="protein sequence ID" value="KAJ7047548.1"/>
    <property type="molecule type" value="Genomic_DNA"/>
</dbReference>
<comment type="caution">
    <text evidence="5">The sequence shown here is derived from an EMBL/GenBank/DDBJ whole genome shotgun (WGS) entry which is preliminary data.</text>
</comment>
<dbReference type="InterPro" id="IPR036322">
    <property type="entry name" value="WD40_repeat_dom_sf"/>
</dbReference>
<gene>
    <name evidence="5" type="ORF">C8F04DRAFT_985658</name>
</gene>
<evidence type="ECO:0000256" key="3">
    <source>
        <dbReference type="PROSITE-ProRule" id="PRU00221"/>
    </source>
</evidence>
<evidence type="ECO:0000313" key="5">
    <source>
        <dbReference type="EMBL" id="KAJ7047548.1"/>
    </source>
</evidence>
<accession>A0AAD6TKB4</accession>
<feature type="region of interest" description="Disordered" evidence="4">
    <location>
        <begin position="134"/>
        <end position="155"/>
    </location>
</feature>
<proteinExistence type="predicted"/>
<feature type="repeat" description="WD" evidence="3">
    <location>
        <begin position="578"/>
        <end position="620"/>
    </location>
</feature>
<organism evidence="5 6">
    <name type="scientific">Mycena alexandri</name>
    <dbReference type="NCBI Taxonomy" id="1745969"/>
    <lineage>
        <taxon>Eukaryota</taxon>
        <taxon>Fungi</taxon>
        <taxon>Dikarya</taxon>
        <taxon>Basidiomycota</taxon>
        <taxon>Agaricomycotina</taxon>
        <taxon>Agaricomycetes</taxon>
        <taxon>Agaricomycetidae</taxon>
        <taxon>Agaricales</taxon>
        <taxon>Marasmiineae</taxon>
        <taxon>Mycenaceae</taxon>
        <taxon>Mycena</taxon>
    </lineage>
</organism>
<evidence type="ECO:0000256" key="2">
    <source>
        <dbReference type="ARBA" id="ARBA00022737"/>
    </source>
</evidence>
<dbReference type="InterPro" id="IPR015943">
    <property type="entry name" value="WD40/YVTN_repeat-like_dom_sf"/>
</dbReference>
<dbReference type="InterPro" id="IPR019775">
    <property type="entry name" value="WD40_repeat_CS"/>
</dbReference>
<dbReference type="Pfam" id="PF00400">
    <property type="entry name" value="WD40"/>
    <property type="match status" value="2"/>
</dbReference>
<keyword evidence="1 3" id="KW-0853">WD repeat</keyword>
<protein>
    <submittedName>
        <fullName evidence="5">WD40-repeat-containing domain protein</fullName>
    </submittedName>
</protein>
<reference evidence="5" key="1">
    <citation type="submission" date="2023-03" db="EMBL/GenBank/DDBJ databases">
        <title>Massive genome expansion in bonnet fungi (Mycena s.s.) driven by repeated elements and novel gene families across ecological guilds.</title>
        <authorList>
            <consortium name="Lawrence Berkeley National Laboratory"/>
            <person name="Harder C.B."/>
            <person name="Miyauchi S."/>
            <person name="Viragh M."/>
            <person name="Kuo A."/>
            <person name="Thoen E."/>
            <person name="Andreopoulos B."/>
            <person name="Lu D."/>
            <person name="Skrede I."/>
            <person name="Drula E."/>
            <person name="Henrissat B."/>
            <person name="Morin E."/>
            <person name="Kohler A."/>
            <person name="Barry K."/>
            <person name="LaButti K."/>
            <person name="Morin E."/>
            <person name="Salamov A."/>
            <person name="Lipzen A."/>
            <person name="Mereny Z."/>
            <person name="Hegedus B."/>
            <person name="Baldrian P."/>
            <person name="Stursova M."/>
            <person name="Weitz H."/>
            <person name="Taylor A."/>
            <person name="Grigoriev I.V."/>
            <person name="Nagy L.G."/>
            <person name="Martin F."/>
            <person name="Kauserud H."/>
        </authorList>
    </citation>
    <scope>NUCLEOTIDE SEQUENCE</scope>
    <source>
        <strain evidence="5">CBHHK200</strain>
    </source>
</reference>
<feature type="compositionally biased region" description="Polar residues" evidence="4">
    <location>
        <begin position="225"/>
        <end position="234"/>
    </location>
</feature>
<dbReference type="PROSITE" id="PS50082">
    <property type="entry name" value="WD_REPEATS_2"/>
    <property type="match status" value="1"/>
</dbReference>